<keyword evidence="1" id="KW-1133">Transmembrane helix</keyword>
<evidence type="ECO:0000313" key="2">
    <source>
        <dbReference type="EMBL" id="NKZ24222.1"/>
    </source>
</evidence>
<protein>
    <recommendedName>
        <fullName evidence="4">Type II secretion system protein</fullName>
    </recommendedName>
</protein>
<comment type="caution">
    <text evidence="2">The sequence shown here is derived from an EMBL/GenBank/DDBJ whole genome shotgun (WGS) entry which is preliminary data.</text>
</comment>
<accession>A0A7X6N3R7</accession>
<dbReference type="AlphaFoldDB" id="A0A7X6N3R7"/>
<keyword evidence="3" id="KW-1185">Reference proteome</keyword>
<evidence type="ECO:0000313" key="3">
    <source>
        <dbReference type="Proteomes" id="UP000549765"/>
    </source>
</evidence>
<evidence type="ECO:0000256" key="1">
    <source>
        <dbReference type="SAM" id="Phobius"/>
    </source>
</evidence>
<evidence type="ECO:0008006" key="4">
    <source>
        <dbReference type="Google" id="ProtNLM"/>
    </source>
</evidence>
<feature type="transmembrane region" description="Helical" evidence="1">
    <location>
        <begin position="6"/>
        <end position="28"/>
    </location>
</feature>
<name>A0A7X6N3R7_9LACO</name>
<gene>
    <name evidence="2" type="ORF">HF964_05285</name>
</gene>
<keyword evidence="1" id="KW-0812">Transmembrane</keyword>
<dbReference type="Proteomes" id="UP000549765">
    <property type="component" value="Unassembled WGS sequence"/>
</dbReference>
<organism evidence="2 3">
    <name type="scientific">Periweissella fabalis</name>
    <dbReference type="NCBI Taxonomy" id="1070421"/>
    <lineage>
        <taxon>Bacteria</taxon>
        <taxon>Bacillati</taxon>
        <taxon>Bacillota</taxon>
        <taxon>Bacilli</taxon>
        <taxon>Lactobacillales</taxon>
        <taxon>Lactobacillaceae</taxon>
        <taxon>Periweissella</taxon>
    </lineage>
</organism>
<keyword evidence="1" id="KW-0472">Membrane</keyword>
<proteinExistence type="predicted"/>
<dbReference type="EMBL" id="JAAXPN010000004">
    <property type="protein sequence ID" value="NKZ24222.1"/>
    <property type="molecule type" value="Genomic_DNA"/>
</dbReference>
<sequence>MKKPAVTLIEMVVVLIIIAGVSFFNYYIQPKNVKNEQIRFWQTLDLEIRNAQTQAKINNYINTIIFTRKQMIITDNKIYEKIIKYPATIQLENPQPVTLLFSKQNTNLEVVTFSVMENGRKKEYQLNFGLEWGAYKFEPIPAGLYHD</sequence>
<reference evidence="2 3" key="1">
    <citation type="submission" date="2020-04" db="EMBL/GenBank/DDBJ databases">
        <title>MicrobeNet Type strains.</title>
        <authorList>
            <person name="Nicholson A.C."/>
        </authorList>
    </citation>
    <scope>NUCLEOTIDE SEQUENCE [LARGE SCALE GENOMIC DNA]</scope>
    <source>
        <strain evidence="2 3">CCUG 61472</strain>
    </source>
</reference>
<dbReference type="RefSeq" id="WP_168722020.1">
    <property type="nucleotide sequence ID" value="NZ_JAAXPN010000004.1"/>
</dbReference>